<evidence type="ECO:0000313" key="1">
    <source>
        <dbReference type="EMBL" id="SER73786.1"/>
    </source>
</evidence>
<gene>
    <name evidence="1" type="ORF">SAMN05216199_1040</name>
</gene>
<reference evidence="2" key="1">
    <citation type="submission" date="2016-10" db="EMBL/GenBank/DDBJ databases">
        <authorList>
            <person name="Varghese N."/>
            <person name="Submissions S."/>
        </authorList>
    </citation>
    <scope>NUCLEOTIDE SEQUENCE [LARGE SCALE GENOMIC DNA]</scope>
    <source>
        <strain evidence="2">CGMCC 1.6963</strain>
    </source>
</reference>
<accession>A0A1H9RM20</accession>
<proteinExistence type="predicted"/>
<sequence>MVRSLDPGGGTFPHCVPVGQVHSITVLGDDHGVTILGDDHGVTFHSSDRDATVIGLKLVRLHVLGQFRRCMGGWCPVHRRPARDVGDPDPWPLGHP</sequence>
<protein>
    <submittedName>
        <fullName evidence="1">Uncharacterized protein</fullName>
    </submittedName>
</protein>
<dbReference type="Proteomes" id="UP000199019">
    <property type="component" value="Unassembled WGS sequence"/>
</dbReference>
<name>A0A1H9RM20_9MICO</name>
<evidence type="ECO:0000313" key="2">
    <source>
        <dbReference type="Proteomes" id="UP000199019"/>
    </source>
</evidence>
<dbReference type="EMBL" id="FOHB01000001">
    <property type="protein sequence ID" value="SER73786.1"/>
    <property type="molecule type" value="Genomic_DNA"/>
</dbReference>
<organism evidence="1 2">
    <name type="scientific">Pedococcus cremeus</name>
    <dbReference type="NCBI Taxonomy" id="587636"/>
    <lineage>
        <taxon>Bacteria</taxon>
        <taxon>Bacillati</taxon>
        <taxon>Actinomycetota</taxon>
        <taxon>Actinomycetes</taxon>
        <taxon>Micrococcales</taxon>
        <taxon>Intrasporangiaceae</taxon>
        <taxon>Pedococcus</taxon>
    </lineage>
</organism>
<keyword evidence="2" id="KW-1185">Reference proteome</keyword>
<dbReference type="AlphaFoldDB" id="A0A1H9RM20"/>